<dbReference type="EMBL" id="FOVL01000009">
    <property type="protein sequence ID" value="SFN58039.1"/>
    <property type="molecule type" value="Genomic_DNA"/>
</dbReference>
<reference evidence="1 2" key="1">
    <citation type="submission" date="2016-10" db="EMBL/GenBank/DDBJ databases">
        <authorList>
            <person name="de Groot N.N."/>
        </authorList>
    </citation>
    <scope>NUCLEOTIDE SEQUENCE [LARGE SCALE GENOMIC DNA]</scope>
    <source>
        <strain evidence="1 2">DSM 17794</strain>
    </source>
</reference>
<protein>
    <submittedName>
        <fullName evidence="1">Uncharacterized protein</fullName>
    </submittedName>
</protein>
<name>A0A1I5A771_9FLAO</name>
<dbReference type="AlphaFoldDB" id="A0A1I5A771"/>
<keyword evidence="2" id="KW-1185">Reference proteome</keyword>
<accession>A0A1I5A771</accession>
<evidence type="ECO:0000313" key="1">
    <source>
        <dbReference type="EMBL" id="SFN58039.1"/>
    </source>
</evidence>
<dbReference type="RefSeq" id="WP_139220612.1">
    <property type="nucleotide sequence ID" value="NZ_FOVL01000009.1"/>
</dbReference>
<sequence>MRLHSQNFSKFCYSEYCKTYDFSFIKKQLGSGTSFINIPFQDLTDKDKILFDLIKIDLFKGISFNDHIRNKSKTSNNLRILTEKSLVENVILRLIEMKPNFLPNFGLAKHLSKFYSIFTKKEKRELKVPAEILERFKEISRTD</sequence>
<proteinExistence type="predicted"/>
<organism evidence="1 2">
    <name type="scientific">Salegentibacter flavus</name>
    <dbReference type="NCBI Taxonomy" id="287099"/>
    <lineage>
        <taxon>Bacteria</taxon>
        <taxon>Pseudomonadati</taxon>
        <taxon>Bacteroidota</taxon>
        <taxon>Flavobacteriia</taxon>
        <taxon>Flavobacteriales</taxon>
        <taxon>Flavobacteriaceae</taxon>
        <taxon>Salegentibacter</taxon>
    </lineage>
</organism>
<dbReference type="Proteomes" id="UP000199153">
    <property type="component" value="Unassembled WGS sequence"/>
</dbReference>
<evidence type="ECO:0000313" key="2">
    <source>
        <dbReference type="Proteomes" id="UP000199153"/>
    </source>
</evidence>
<gene>
    <name evidence="1" type="ORF">SAMN05660413_01693</name>
</gene>